<dbReference type="EMBL" id="CM029052">
    <property type="protein sequence ID" value="KAG2558217.1"/>
    <property type="molecule type" value="Genomic_DNA"/>
</dbReference>
<keyword evidence="2" id="KW-1185">Reference proteome</keyword>
<dbReference type="EMBL" id="CM029052">
    <property type="protein sequence ID" value="KAG2558218.1"/>
    <property type="molecule type" value="Genomic_DNA"/>
</dbReference>
<reference evidence="1" key="1">
    <citation type="submission" date="2020-05" db="EMBL/GenBank/DDBJ databases">
        <title>WGS assembly of Panicum virgatum.</title>
        <authorList>
            <person name="Lovell J.T."/>
            <person name="Jenkins J."/>
            <person name="Shu S."/>
            <person name="Juenger T.E."/>
            <person name="Schmutz J."/>
        </authorList>
    </citation>
    <scope>NUCLEOTIDE SEQUENCE</scope>
    <source>
        <strain evidence="1">AP13</strain>
    </source>
</reference>
<dbReference type="Proteomes" id="UP000823388">
    <property type="component" value="Chromosome 8N"/>
</dbReference>
<gene>
    <name evidence="1" type="ORF">PVAP13_8NG149100</name>
</gene>
<name>A0A8T0P7R8_PANVG</name>
<proteinExistence type="predicted"/>
<evidence type="ECO:0000313" key="2">
    <source>
        <dbReference type="Proteomes" id="UP000823388"/>
    </source>
</evidence>
<comment type="caution">
    <text evidence="1">The sequence shown here is derived from an EMBL/GenBank/DDBJ whole genome shotgun (WGS) entry which is preliminary data.</text>
</comment>
<organism evidence="1 2">
    <name type="scientific">Panicum virgatum</name>
    <name type="common">Blackwell switchgrass</name>
    <dbReference type="NCBI Taxonomy" id="38727"/>
    <lineage>
        <taxon>Eukaryota</taxon>
        <taxon>Viridiplantae</taxon>
        <taxon>Streptophyta</taxon>
        <taxon>Embryophyta</taxon>
        <taxon>Tracheophyta</taxon>
        <taxon>Spermatophyta</taxon>
        <taxon>Magnoliopsida</taxon>
        <taxon>Liliopsida</taxon>
        <taxon>Poales</taxon>
        <taxon>Poaceae</taxon>
        <taxon>PACMAD clade</taxon>
        <taxon>Panicoideae</taxon>
        <taxon>Panicodae</taxon>
        <taxon>Paniceae</taxon>
        <taxon>Panicinae</taxon>
        <taxon>Panicum</taxon>
        <taxon>Panicum sect. Hiantes</taxon>
    </lineage>
</organism>
<sequence>MGSFFFNAVLTEMSVMGSSSRSSDINLGKSGRRNTSPLGWRFILILTMMITPVIRSALQQANWRTICISRITTEKQSSSFWSPHYYVGNLELPFSEHHVPYIAMGIIVNMHL</sequence>
<accession>A0A8T0P7R8</accession>
<dbReference type="AlphaFoldDB" id="A0A8T0P7R8"/>
<protein>
    <submittedName>
        <fullName evidence="1">Uncharacterized protein</fullName>
    </submittedName>
</protein>
<evidence type="ECO:0000313" key="1">
    <source>
        <dbReference type="EMBL" id="KAG2558217.1"/>
    </source>
</evidence>
<dbReference type="EMBL" id="CM029052">
    <property type="protein sequence ID" value="KAG2558219.1"/>
    <property type="molecule type" value="Genomic_DNA"/>
</dbReference>